<feature type="region of interest" description="Disordered" evidence="1">
    <location>
        <begin position="228"/>
        <end position="249"/>
    </location>
</feature>
<gene>
    <name evidence="2" type="ORF">H257_01785</name>
</gene>
<feature type="region of interest" description="Disordered" evidence="1">
    <location>
        <begin position="193"/>
        <end position="216"/>
    </location>
</feature>
<feature type="compositionally biased region" description="Low complexity" evidence="1">
    <location>
        <begin position="228"/>
        <end position="239"/>
    </location>
</feature>
<name>W4H3T9_APHAT</name>
<organism evidence="2">
    <name type="scientific">Aphanomyces astaci</name>
    <name type="common">Crayfish plague agent</name>
    <dbReference type="NCBI Taxonomy" id="112090"/>
    <lineage>
        <taxon>Eukaryota</taxon>
        <taxon>Sar</taxon>
        <taxon>Stramenopiles</taxon>
        <taxon>Oomycota</taxon>
        <taxon>Saprolegniomycetes</taxon>
        <taxon>Saprolegniales</taxon>
        <taxon>Verrucalvaceae</taxon>
        <taxon>Aphanomyces</taxon>
    </lineage>
</organism>
<evidence type="ECO:0000256" key="1">
    <source>
        <dbReference type="SAM" id="MobiDB-lite"/>
    </source>
</evidence>
<feature type="compositionally biased region" description="Basic residues" evidence="1">
    <location>
        <begin position="27"/>
        <end position="37"/>
    </location>
</feature>
<dbReference type="GeneID" id="20803781"/>
<protein>
    <submittedName>
        <fullName evidence="2">Uncharacterized protein</fullName>
    </submittedName>
</protein>
<proteinExistence type="predicted"/>
<accession>W4H3T9</accession>
<dbReference type="AlphaFoldDB" id="W4H3T9"/>
<feature type="compositionally biased region" description="Polar residues" evidence="1">
    <location>
        <begin position="201"/>
        <end position="212"/>
    </location>
</feature>
<feature type="region of interest" description="Disordered" evidence="1">
    <location>
        <begin position="27"/>
        <end position="61"/>
    </location>
</feature>
<sequence>MLVIPHHLIDPDDQPPTLSYRIGRRTISKPGKHRRALKSPSPSGTNSVGTPTNSTPQHRVKHEAATACRAQRLKFLPWTDTSWTNLRTCIIHRGDNNRTLIASTAAATTDPAQTPPGPSHSMLACTACQRLADTTIYLDCGQWHHMSCIPHCRVIPDHSTPTYGLHTLHLRAARTHSIGDGIVTHQEMALPSLDPSKYMLPTSQPRRSTGTPDDSLYYHPPLILPLATPTSIPATATSSGPRDTKPPVA</sequence>
<dbReference type="VEuPathDB" id="FungiDB:H257_01785"/>
<dbReference type="RefSeq" id="XP_009823459.1">
    <property type="nucleotide sequence ID" value="XM_009825157.1"/>
</dbReference>
<dbReference type="EMBL" id="KI913116">
    <property type="protein sequence ID" value="ETV86660.1"/>
    <property type="molecule type" value="Genomic_DNA"/>
</dbReference>
<reference evidence="2" key="1">
    <citation type="submission" date="2013-12" db="EMBL/GenBank/DDBJ databases">
        <title>The Genome Sequence of Aphanomyces astaci APO3.</title>
        <authorList>
            <consortium name="The Broad Institute Genomics Platform"/>
            <person name="Russ C."/>
            <person name="Tyler B."/>
            <person name="van West P."/>
            <person name="Dieguez-Uribeondo J."/>
            <person name="Young S.K."/>
            <person name="Zeng Q."/>
            <person name="Gargeya S."/>
            <person name="Fitzgerald M."/>
            <person name="Abouelleil A."/>
            <person name="Alvarado L."/>
            <person name="Chapman S.B."/>
            <person name="Gainer-Dewar J."/>
            <person name="Goldberg J."/>
            <person name="Griggs A."/>
            <person name="Gujja S."/>
            <person name="Hansen M."/>
            <person name="Howarth C."/>
            <person name="Imamovic A."/>
            <person name="Ireland A."/>
            <person name="Larimer J."/>
            <person name="McCowan C."/>
            <person name="Murphy C."/>
            <person name="Pearson M."/>
            <person name="Poon T.W."/>
            <person name="Priest M."/>
            <person name="Roberts A."/>
            <person name="Saif S."/>
            <person name="Shea T."/>
            <person name="Sykes S."/>
            <person name="Wortman J."/>
            <person name="Nusbaum C."/>
            <person name="Birren B."/>
        </authorList>
    </citation>
    <scope>NUCLEOTIDE SEQUENCE [LARGE SCALE GENOMIC DNA]</scope>
    <source>
        <strain evidence="2">APO3</strain>
    </source>
</reference>
<feature type="compositionally biased region" description="Polar residues" evidence="1">
    <location>
        <begin position="40"/>
        <end position="57"/>
    </location>
</feature>
<evidence type="ECO:0000313" key="2">
    <source>
        <dbReference type="EMBL" id="ETV86660.1"/>
    </source>
</evidence>